<feature type="transmembrane region" description="Helical" evidence="1">
    <location>
        <begin position="119"/>
        <end position="137"/>
    </location>
</feature>
<feature type="transmembrane region" description="Helical" evidence="1">
    <location>
        <begin position="12"/>
        <end position="35"/>
    </location>
</feature>
<gene>
    <name evidence="2" type="ORF">ABGB03_15440</name>
</gene>
<feature type="transmembrane region" description="Helical" evidence="1">
    <location>
        <begin position="90"/>
        <end position="112"/>
    </location>
</feature>
<sequence length="138" mass="15314">MEESLFEYFNSLSNQIIVIDSLLGGFSIAVIANLLISDTNTRLLRTIMQVTVLSASFFLISLFIMTRVMMITSNGYPFEFTEDNVKSLSSYGSITLILGIMALVSMIALSGWTKSKKTGIFTTVIGILTFIFILLILF</sequence>
<organism evidence="2">
    <name type="scientific">Pontimicrobium sp. SW4</name>
    <dbReference type="NCBI Taxonomy" id="3153519"/>
    <lineage>
        <taxon>Bacteria</taxon>
        <taxon>Pseudomonadati</taxon>
        <taxon>Bacteroidota</taxon>
        <taxon>Flavobacteriia</taxon>
        <taxon>Flavobacteriales</taxon>
        <taxon>Flavobacteriaceae</taxon>
        <taxon>Pontimicrobium</taxon>
    </lineage>
</organism>
<dbReference type="RefSeq" id="WP_347923655.1">
    <property type="nucleotide sequence ID" value="NZ_CP157199.1"/>
</dbReference>
<reference evidence="2" key="1">
    <citation type="submission" date="2024-05" db="EMBL/GenBank/DDBJ databases">
        <title>Pontimicrobium maritimus sp. nov., isolated form sea water.</title>
        <authorList>
            <person name="Muhammad N."/>
            <person name="Vuong T.Q."/>
            <person name="Han H.L."/>
            <person name="Kim S.-G."/>
        </authorList>
    </citation>
    <scope>NUCLEOTIDE SEQUENCE</scope>
    <source>
        <strain evidence="2">SW4</strain>
    </source>
</reference>
<keyword evidence="1" id="KW-1133">Transmembrane helix</keyword>
<name>A0AAU7BSF9_9FLAO</name>
<dbReference type="EMBL" id="CP157199">
    <property type="protein sequence ID" value="XBG61247.1"/>
    <property type="molecule type" value="Genomic_DNA"/>
</dbReference>
<accession>A0AAU7BSF9</accession>
<keyword evidence="1" id="KW-0472">Membrane</keyword>
<dbReference type="AlphaFoldDB" id="A0AAU7BSF9"/>
<feature type="transmembrane region" description="Helical" evidence="1">
    <location>
        <begin position="47"/>
        <end position="70"/>
    </location>
</feature>
<evidence type="ECO:0000313" key="2">
    <source>
        <dbReference type="EMBL" id="XBG61247.1"/>
    </source>
</evidence>
<proteinExistence type="predicted"/>
<keyword evidence="1" id="KW-0812">Transmembrane</keyword>
<protein>
    <submittedName>
        <fullName evidence="2">Uncharacterized protein</fullName>
    </submittedName>
</protein>
<evidence type="ECO:0000256" key="1">
    <source>
        <dbReference type="SAM" id="Phobius"/>
    </source>
</evidence>